<dbReference type="AlphaFoldDB" id="A0A084FXH5"/>
<proteinExistence type="predicted"/>
<dbReference type="VEuPathDB" id="FungiDB:SAPIO_CDS9762"/>
<reference evidence="2 3" key="1">
    <citation type="journal article" date="2014" name="Genome Announc.">
        <title>Draft genome sequence of the pathogenic fungus Scedosporium apiospermum.</title>
        <authorList>
            <person name="Vandeputte P."/>
            <person name="Ghamrawi S."/>
            <person name="Rechenmann M."/>
            <person name="Iltis A."/>
            <person name="Giraud S."/>
            <person name="Fleury M."/>
            <person name="Thornton C."/>
            <person name="Delhaes L."/>
            <person name="Meyer W."/>
            <person name="Papon N."/>
            <person name="Bouchara J.P."/>
        </authorList>
    </citation>
    <scope>NUCLEOTIDE SEQUENCE [LARGE SCALE GENOMIC DNA]</scope>
    <source>
        <strain evidence="2 3">IHEM 14462</strain>
    </source>
</reference>
<gene>
    <name evidence="2" type="ORF">SAPIO_CDS9762</name>
</gene>
<name>A0A084FXH5_PSEDA</name>
<dbReference type="EMBL" id="JOWA01000143">
    <property type="protein sequence ID" value="KEZ39787.1"/>
    <property type="molecule type" value="Genomic_DNA"/>
</dbReference>
<comment type="caution">
    <text evidence="2">The sequence shown here is derived from an EMBL/GenBank/DDBJ whole genome shotgun (WGS) entry which is preliminary data.</text>
</comment>
<dbReference type="Proteomes" id="UP000028545">
    <property type="component" value="Unassembled WGS sequence"/>
</dbReference>
<accession>A0A084FXH5</accession>
<dbReference type="KEGG" id="sapo:SAPIO_CDS9762"/>
<protein>
    <submittedName>
        <fullName evidence="2">Uncharacterized protein</fullName>
    </submittedName>
</protein>
<dbReference type="OMA" id="EHKWISA"/>
<evidence type="ECO:0000256" key="1">
    <source>
        <dbReference type="SAM" id="MobiDB-lite"/>
    </source>
</evidence>
<sequence>MGKEVFTGLADAIYSKKSLNFATPGAPSRNGLENDDKYRMVEDELISIARKFTVHLHAAEYHRLKQQAKARNAEAIDSISRPVVGRMSLAVQARNDRLERARKRRDGLKAALAKGKGKGLEVESDDDGALMGTSLQGLMEAPKKSAVKLSRLTSVAPSTRDITRLESGEARSSRRTHLTRPPVRVVDNTMEESSDPDDLDVPVRRATLPPLPAPRRTPLESCHDAVNPGLPAVKHPRQSTWPSISHPSREKRPAVTRQEIKEERETTSIILSDSDEDLFAGLKKKRRETRRTIPQARPRATGASSASAKSEGTSKTAPTDIIPSFLF</sequence>
<evidence type="ECO:0000313" key="3">
    <source>
        <dbReference type="Proteomes" id="UP000028545"/>
    </source>
</evidence>
<evidence type="ECO:0000313" key="2">
    <source>
        <dbReference type="EMBL" id="KEZ39787.1"/>
    </source>
</evidence>
<feature type="region of interest" description="Disordered" evidence="1">
    <location>
        <begin position="281"/>
        <end position="327"/>
    </location>
</feature>
<organism evidence="2 3">
    <name type="scientific">Pseudallescheria apiosperma</name>
    <name type="common">Scedosporium apiospermum</name>
    <dbReference type="NCBI Taxonomy" id="563466"/>
    <lineage>
        <taxon>Eukaryota</taxon>
        <taxon>Fungi</taxon>
        <taxon>Dikarya</taxon>
        <taxon>Ascomycota</taxon>
        <taxon>Pezizomycotina</taxon>
        <taxon>Sordariomycetes</taxon>
        <taxon>Hypocreomycetidae</taxon>
        <taxon>Microascales</taxon>
        <taxon>Microascaceae</taxon>
        <taxon>Scedosporium</taxon>
    </lineage>
</organism>
<dbReference type="HOGENOM" id="CLU_038290_2_0_1"/>
<dbReference type="GeneID" id="27728834"/>
<keyword evidence="3" id="KW-1185">Reference proteome</keyword>
<dbReference type="OrthoDB" id="5374569at2759"/>
<feature type="region of interest" description="Disordered" evidence="1">
    <location>
        <begin position="227"/>
        <end position="268"/>
    </location>
</feature>
<feature type="compositionally biased region" description="Basic and acidic residues" evidence="1">
    <location>
        <begin position="247"/>
        <end position="266"/>
    </location>
</feature>
<feature type="compositionally biased region" description="Polar residues" evidence="1">
    <location>
        <begin position="302"/>
        <end position="317"/>
    </location>
</feature>
<dbReference type="RefSeq" id="XP_016639586.1">
    <property type="nucleotide sequence ID" value="XM_016791076.1"/>
</dbReference>